<accession>A0A8H7E518</accession>
<gene>
    <name evidence="1" type="ORF">GJ744_007645</name>
</gene>
<proteinExistence type="predicted"/>
<keyword evidence="2" id="KW-1185">Reference proteome</keyword>
<evidence type="ECO:0000313" key="2">
    <source>
        <dbReference type="Proteomes" id="UP000606974"/>
    </source>
</evidence>
<evidence type="ECO:0000313" key="1">
    <source>
        <dbReference type="EMBL" id="KAF7509607.1"/>
    </source>
</evidence>
<dbReference type="AlphaFoldDB" id="A0A8H7E518"/>
<name>A0A8H7E518_9EURO</name>
<sequence length="129" mass="14122">MTQHGDTYYATAFQTDDKILVSTAPTPRPESSISAASLWYGGNVVPGEVRNFRRCMYGVLPLRTTLQIMLAVCIAEPRLIQRAIIMALTFDNDDHGGRGNGQGIGSLPTRTSLLVPAPFSHYKQTGRPE</sequence>
<protein>
    <submittedName>
        <fullName evidence="1">Uncharacterized protein</fullName>
    </submittedName>
</protein>
<dbReference type="Proteomes" id="UP000606974">
    <property type="component" value="Unassembled WGS sequence"/>
</dbReference>
<comment type="caution">
    <text evidence="1">The sequence shown here is derived from an EMBL/GenBank/DDBJ whole genome shotgun (WGS) entry which is preliminary data.</text>
</comment>
<reference evidence="1" key="1">
    <citation type="submission" date="2020-02" db="EMBL/GenBank/DDBJ databases">
        <authorList>
            <person name="Palmer J.M."/>
        </authorList>
    </citation>
    <scope>NUCLEOTIDE SEQUENCE</scope>
    <source>
        <strain evidence="1">EPUS1.4</strain>
        <tissue evidence="1">Thallus</tissue>
    </source>
</reference>
<dbReference type="EMBL" id="JAACFV010000039">
    <property type="protein sequence ID" value="KAF7509607.1"/>
    <property type="molecule type" value="Genomic_DNA"/>
</dbReference>
<organism evidence="1 2">
    <name type="scientific">Endocarpon pusillum</name>
    <dbReference type="NCBI Taxonomy" id="364733"/>
    <lineage>
        <taxon>Eukaryota</taxon>
        <taxon>Fungi</taxon>
        <taxon>Dikarya</taxon>
        <taxon>Ascomycota</taxon>
        <taxon>Pezizomycotina</taxon>
        <taxon>Eurotiomycetes</taxon>
        <taxon>Chaetothyriomycetidae</taxon>
        <taxon>Verrucariales</taxon>
        <taxon>Verrucariaceae</taxon>
        <taxon>Endocarpon</taxon>
    </lineage>
</organism>